<accession>A0A7M7P4W2</accession>
<dbReference type="PANTHER" id="PTHR10696:SF33">
    <property type="entry name" value="GAMMA-BUTYROBETAINE DIOXYGENASE"/>
    <property type="match status" value="1"/>
</dbReference>
<dbReference type="RefSeq" id="XP_030846067.1">
    <property type="nucleotide sequence ID" value="XM_030990207.1"/>
</dbReference>
<evidence type="ECO:0000256" key="7">
    <source>
        <dbReference type="ARBA" id="ARBA00023002"/>
    </source>
</evidence>
<keyword evidence="12" id="KW-1185">Reference proteome</keyword>
<dbReference type="InterPro" id="IPR010376">
    <property type="entry name" value="GBBH-like_N"/>
</dbReference>
<dbReference type="KEGG" id="spu:100889965"/>
<dbReference type="Proteomes" id="UP000007110">
    <property type="component" value="Unassembled WGS sequence"/>
</dbReference>
<organism evidence="11 12">
    <name type="scientific">Strongylocentrotus purpuratus</name>
    <name type="common">Purple sea urchin</name>
    <dbReference type="NCBI Taxonomy" id="7668"/>
    <lineage>
        <taxon>Eukaryota</taxon>
        <taxon>Metazoa</taxon>
        <taxon>Echinodermata</taxon>
        <taxon>Eleutherozoa</taxon>
        <taxon>Echinozoa</taxon>
        <taxon>Echinoidea</taxon>
        <taxon>Euechinoidea</taxon>
        <taxon>Echinacea</taxon>
        <taxon>Camarodonta</taxon>
        <taxon>Echinidea</taxon>
        <taxon>Strongylocentrotidae</taxon>
        <taxon>Strongylocentrotus</taxon>
    </lineage>
</organism>
<dbReference type="GeneID" id="100889965"/>
<feature type="domain" description="Gamma-butyrobetaine hydroxylase-like N-terminal" evidence="10">
    <location>
        <begin position="101"/>
        <end position="183"/>
    </location>
</feature>
<dbReference type="EnsemblMetazoa" id="XM_030990207">
    <property type="protein sequence ID" value="XP_030846067"/>
    <property type="gene ID" value="LOC100889965"/>
</dbReference>
<dbReference type="Gene3D" id="3.60.130.10">
    <property type="entry name" value="Clavaminate synthase-like"/>
    <property type="match status" value="1"/>
</dbReference>
<dbReference type="PANTHER" id="PTHR10696">
    <property type="entry name" value="GAMMA-BUTYROBETAINE HYDROXYLASE-RELATED"/>
    <property type="match status" value="1"/>
</dbReference>
<evidence type="ECO:0000256" key="6">
    <source>
        <dbReference type="ARBA" id="ARBA00022964"/>
    </source>
</evidence>
<keyword evidence="5" id="KW-0124">Carnitine biosynthesis</keyword>
<evidence type="ECO:0000256" key="3">
    <source>
        <dbReference type="ARBA" id="ARBA00008654"/>
    </source>
</evidence>
<keyword evidence="6" id="KW-0223">Dioxygenase</keyword>
<evidence type="ECO:0000313" key="11">
    <source>
        <dbReference type="EnsemblMetazoa" id="XP_030846067"/>
    </source>
</evidence>
<protein>
    <recommendedName>
        <fullName evidence="13">Gamma-butyrobetaine dioxygenase</fullName>
    </recommendedName>
</protein>
<dbReference type="UniPathway" id="UPA00118"/>
<evidence type="ECO:0000256" key="8">
    <source>
        <dbReference type="ARBA" id="ARBA00023004"/>
    </source>
</evidence>
<sequence length="484" mass="55232">MFSRPFLPLSRAGITASAYAKPGLSRLQMCTSQDSKRKCYLKSSAPARAASGNRAWSSNQVPVAARDESYSNEVISAFDYDAPLIDSWGKNTPLLSTSISGDGQLVSVLWSDGEEQDYPAVWLRDNCHCTDCCYHVSVTRKIYLTEMSLETEVKNASLLDNGQLLSVEWADSHHGIFPTDWLRGHRFDQSQPDPIEGNRPHLWGHDVMSTPHFRMFEFDEVMESDDALYDWLKMLFNLGIAVLKNAPIEQCQQYSLQKRLGYDSPAPSSSGILNQAKLHMKSYHPVYTAASLQLHNDLSYYTQAKGFQLFHCKQQVTGGGGDSLLADGFKVAEDFRCQNPESFRILTRIPWEYKLAIDKNYHVARREVIRLDTDEEVCQITINDICRAAMLRIPLQDVKKAYVALKEFTNMLYHPDNLVRYKLEAGDILAFHNHRILHGRLGFSMKADTQRHLETCYSDWEIVSGRMRNLKKQRLRKSQGENQK</sequence>
<dbReference type="InterPro" id="IPR038492">
    <property type="entry name" value="GBBH-like_N_sf"/>
</dbReference>
<dbReference type="Pfam" id="PF02668">
    <property type="entry name" value="TauD"/>
    <property type="match status" value="1"/>
</dbReference>
<comment type="cofactor">
    <cofactor evidence="1">
        <name>Fe(2+)</name>
        <dbReference type="ChEBI" id="CHEBI:29033"/>
    </cofactor>
</comment>
<dbReference type="OrthoDB" id="406634at2759"/>
<dbReference type="InterPro" id="IPR003819">
    <property type="entry name" value="TauD/TfdA-like"/>
</dbReference>
<feature type="domain" description="TauD/TfdA-like" evidence="9">
    <location>
        <begin position="216"/>
        <end position="457"/>
    </location>
</feature>
<dbReference type="InterPro" id="IPR042098">
    <property type="entry name" value="TauD-like_sf"/>
</dbReference>
<comment type="pathway">
    <text evidence="2">Amine and polyamine biosynthesis; carnitine biosynthesis.</text>
</comment>
<proteinExistence type="inferred from homology"/>
<dbReference type="GO" id="GO:0008336">
    <property type="term" value="F:gamma-butyrobetaine dioxygenase activity"/>
    <property type="evidence" value="ECO:0000318"/>
    <property type="project" value="GO_Central"/>
</dbReference>
<dbReference type="InterPro" id="IPR050411">
    <property type="entry name" value="AlphaKG_dependent_hydroxylases"/>
</dbReference>
<reference evidence="12" key="1">
    <citation type="submission" date="2015-02" db="EMBL/GenBank/DDBJ databases">
        <title>Genome sequencing for Strongylocentrotus purpuratus.</title>
        <authorList>
            <person name="Murali S."/>
            <person name="Liu Y."/>
            <person name="Vee V."/>
            <person name="English A."/>
            <person name="Wang M."/>
            <person name="Skinner E."/>
            <person name="Han Y."/>
            <person name="Muzny D.M."/>
            <person name="Worley K.C."/>
            <person name="Gibbs R.A."/>
        </authorList>
    </citation>
    <scope>NUCLEOTIDE SEQUENCE</scope>
</reference>
<dbReference type="Gene3D" id="3.30.2020.30">
    <property type="match status" value="1"/>
</dbReference>
<dbReference type="Pfam" id="PF06155">
    <property type="entry name" value="GBBH-like_N"/>
    <property type="match status" value="1"/>
</dbReference>
<dbReference type="GO" id="GO:0046872">
    <property type="term" value="F:metal ion binding"/>
    <property type="evidence" value="ECO:0007669"/>
    <property type="project" value="UniProtKB-KW"/>
</dbReference>
<dbReference type="FunFam" id="3.60.130.10:FF:000040">
    <property type="entry name" value="Predicted protein"/>
    <property type="match status" value="1"/>
</dbReference>
<evidence type="ECO:0000256" key="1">
    <source>
        <dbReference type="ARBA" id="ARBA00001954"/>
    </source>
</evidence>
<keyword evidence="4" id="KW-0479">Metal-binding</keyword>
<keyword evidence="7" id="KW-0560">Oxidoreductase</keyword>
<dbReference type="GO" id="GO:0045329">
    <property type="term" value="P:carnitine biosynthetic process"/>
    <property type="evidence" value="ECO:0000318"/>
    <property type="project" value="GO_Central"/>
</dbReference>
<keyword evidence="8" id="KW-0408">Iron</keyword>
<evidence type="ECO:0000256" key="5">
    <source>
        <dbReference type="ARBA" id="ARBA00022873"/>
    </source>
</evidence>
<comment type="similarity">
    <text evidence="3">Belongs to the gamma-BBH/TMLD family.</text>
</comment>
<dbReference type="OMA" id="SIARICY"/>
<dbReference type="InParanoid" id="A0A7M7P4W2"/>
<evidence type="ECO:0000259" key="9">
    <source>
        <dbReference type="Pfam" id="PF02668"/>
    </source>
</evidence>
<evidence type="ECO:0008006" key="13">
    <source>
        <dbReference type="Google" id="ProtNLM"/>
    </source>
</evidence>
<reference evidence="11" key="2">
    <citation type="submission" date="2021-01" db="UniProtKB">
        <authorList>
            <consortium name="EnsemblMetazoa"/>
        </authorList>
    </citation>
    <scope>IDENTIFICATION</scope>
</reference>
<dbReference type="AlphaFoldDB" id="A0A7M7P4W2"/>
<dbReference type="SUPFAM" id="SSF51197">
    <property type="entry name" value="Clavaminate synthase-like"/>
    <property type="match status" value="1"/>
</dbReference>
<dbReference type="FunFam" id="3.30.2020.30:FF:000002">
    <property type="entry name" value="Putative gamma-butyrobetaine dioxygenase"/>
    <property type="match status" value="1"/>
</dbReference>
<evidence type="ECO:0000259" key="10">
    <source>
        <dbReference type="Pfam" id="PF06155"/>
    </source>
</evidence>
<evidence type="ECO:0000256" key="4">
    <source>
        <dbReference type="ARBA" id="ARBA00022723"/>
    </source>
</evidence>
<dbReference type="GO" id="GO:0005739">
    <property type="term" value="C:mitochondrion"/>
    <property type="evidence" value="ECO:0000318"/>
    <property type="project" value="GO_Central"/>
</dbReference>
<evidence type="ECO:0000313" key="12">
    <source>
        <dbReference type="Proteomes" id="UP000007110"/>
    </source>
</evidence>
<name>A0A7M7P4W2_STRPU</name>
<evidence type="ECO:0000256" key="2">
    <source>
        <dbReference type="ARBA" id="ARBA00005022"/>
    </source>
</evidence>